<dbReference type="EMBL" id="LVVM01004818">
    <property type="protein sequence ID" value="OJA12100.1"/>
    <property type="molecule type" value="Genomic_DNA"/>
</dbReference>
<reference evidence="1 2" key="1">
    <citation type="submission" date="2016-03" db="EMBL/GenBank/DDBJ databases">
        <title>Comparative genomics of the ectomycorrhizal sister species Rhizopogon vinicolor and Rhizopogon vesiculosus (Basidiomycota: Boletales) reveals a divergence of the mating type B locus.</title>
        <authorList>
            <person name="Mujic A.B."/>
            <person name="Kuo A."/>
            <person name="Tritt A."/>
            <person name="Lipzen A."/>
            <person name="Chen C."/>
            <person name="Johnson J."/>
            <person name="Sharma A."/>
            <person name="Barry K."/>
            <person name="Grigoriev I.V."/>
            <person name="Spatafora J.W."/>
        </authorList>
    </citation>
    <scope>NUCLEOTIDE SEQUENCE [LARGE SCALE GENOMIC DNA]</scope>
    <source>
        <strain evidence="1 2">AM-OR11-056</strain>
    </source>
</reference>
<proteinExistence type="predicted"/>
<keyword evidence="2" id="KW-1185">Reference proteome</keyword>
<dbReference type="AlphaFoldDB" id="A0A1J8QJZ8"/>
<comment type="caution">
    <text evidence="1">The sequence shown here is derived from an EMBL/GenBank/DDBJ whole genome shotgun (WGS) entry which is preliminary data.</text>
</comment>
<evidence type="ECO:0000313" key="1">
    <source>
        <dbReference type="EMBL" id="OJA12100.1"/>
    </source>
</evidence>
<evidence type="ECO:0000313" key="2">
    <source>
        <dbReference type="Proteomes" id="UP000183567"/>
    </source>
</evidence>
<accession>A0A1J8QJZ8</accession>
<name>A0A1J8QJZ8_9AGAM</name>
<dbReference type="Proteomes" id="UP000183567">
    <property type="component" value="Unassembled WGS sequence"/>
</dbReference>
<organism evidence="1 2">
    <name type="scientific">Rhizopogon vesiculosus</name>
    <dbReference type="NCBI Taxonomy" id="180088"/>
    <lineage>
        <taxon>Eukaryota</taxon>
        <taxon>Fungi</taxon>
        <taxon>Dikarya</taxon>
        <taxon>Basidiomycota</taxon>
        <taxon>Agaricomycotina</taxon>
        <taxon>Agaricomycetes</taxon>
        <taxon>Agaricomycetidae</taxon>
        <taxon>Boletales</taxon>
        <taxon>Suillineae</taxon>
        <taxon>Rhizopogonaceae</taxon>
        <taxon>Rhizopogon</taxon>
    </lineage>
</organism>
<protein>
    <submittedName>
        <fullName evidence="1">Uncharacterized protein</fullName>
    </submittedName>
</protein>
<gene>
    <name evidence="1" type="ORF">AZE42_03432</name>
</gene>
<sequence>MSRSQKAVRDLVFRAANTTLKMPRP</sequence>